<evidence type="ECO:0000313" key="3">
    <source>
        <dbReference type="Proteomes" id="UP001059596"/>
    </source>
</evidence>
<proteinExistence type="predicted"/>
<sequence>MGLAKGEMPSEAEEHICDMSYVNMTCNRWRAYCMKMEAILARREPVCIEVYLGPVSHKLLLEQWIISGKEKLWPGVICLRKCDPSVYDSGRVIFSSCGNISNNAGDLATSHTPMSGGGQKRPRLNIFYRIKQHNTSGGGLHHEDGFSAKANVHNFPNVNVSESYSISVSVRSLPRINGGLPHVEPPLPPTPAPRSLRTACSGDPASTPTGGGGLHAATPTGLGARISALTPTTMANSGSNCDNGKPGMVLEGLDELDGDTSLSHRERQLQKYRKRMQRRDKKRERKSTPERMANHQPHQTEEPMEEGEDLQSPSPSQSQSLSQTPSESQSQSLALTLQQPRRIAMISTGTQTSLSSCQQCGSEKDTALSKLAREEPMDQLAEQEM</sequence>
<reference evidence="2" key="1">
    <citation type="journal article" date="2023" name="Genome Biol. Evol.">
        <title>Long-read-based Genome Assembly of Drosophila gunungcola Reveals Fewer Chemosensory Genes in Flower-breeding Species.</title>
        <authorList>
            <person name="Negi A."/>
            <person name="Liao B.Y."/>
            <person name="Yeh S.D."/>
        </authorList>
    </citation>
    <scope>NUCLEOTIDE SEQUENCE</scope>
    <source>
        <strain evidence="2">Sukarami</strain>
    </source>
</reference>
<gene>
    <name evidence="2" type="ORF">M5D96_007315</name>
</gene>
<evidence type="ECO:0000256" key="1">
    <source>
        <dbReference type="SAM" id="MobiDB-lite"/>
    </source>
</evidence>
<dbReference type="EMBL" id="JAMKOV010000005">
    <property type="protein sequence ID" value="KAI8039890.1"/>
    <property type="molecule type" value="Genomic_DNA"/>
</dbReference>
<feature type="compositionally biased region" description="Basic residues" evidence="1">
    <location>
        <begin position="270"/>
        <end position="285"/>
    </location>
</feature>
<feature type="region of interest" description="Disordered" evidence="1">
    <location>
        <begin position="233"/>
        <end position="385"/>
    </location>
</feature>
<protein>
    <submittedName>
        <fullName evidence="2">Uncharacterized protein</fullName>
    </submittedName>
</protein>
<feature type="compositionally biased region" description="Pro residues" evidence="1">
    <location>
        <begin position="183"/>
        <end position="192"/>
    </location>
</feature>
<feature type="compositionally biased region" description="Polar residues" evidence="1">
    <location>
        <begin position="347"/>
        <end position="361"/>
    </location>
</feature>
<feature type="compositionally biased region" description="Polar residues" evidence="1">
    <location>
        <begin position="233"/>
        <end position="242"/>
    </location>
</feature>
<feature type="compositionally biased region" description="Basic and acidic residues" evidence="1">
    <location>
        <begin position="362"/>
        <end position="376"/>
    </location>
</feature>
<keyword evidence="3" id="KW-1185">Reference proteome</keyword>
<feature type="compositionally biased region" description="Low complexity" evidence="1">
    <location>
        <begin position="310"/>
        <end position="339"/>
    </location>
</feature>
<dbReference type="Proteomes" id="UP001059596">
    <property type="component" value="Unassembled WGS sequence"/>
</dbReference>
<organism evidence="2 3">
    <name type="scientific">Drosophila gunungcola</name>
    <name type="common">fruit fly</name>
    <dbReference type="NCBI Taxonomy" id="103775"/>
    <lineage>
        <taxon>Eukaryota</taxon>
        <taxon>Metazoa</taxon>
        <taxon>Ecdysozoa</taxon>
        <taxon>Arthropoda</taxon>
        <taxon>Hexapoda</taxon>
        <taxon>Insecta</taxon>
        <taxon>Pterygota</taxon>
        <taxon>Neoptera</taxon>
        <taxon>Endopterygota</taxon>
        <taxon>Diptera</taxon>
        <taxon>Brachycera</taxon>
        <taxon>Muscomorpha</taxon>
        <taxon>Ephydroidea</taxon>
        <taxon>Drosophilidae</taxon>
        <taxon>Drosophila</taxon>
        <taxon>Sophophora</taxon>
    </lineage>
</organism>
<name>A0A9Q0BQ83_9MUSC</name>
<evidence type="ECO:0000313" key="2">
    <source>
        <dbReference type="EMBL" id="KAI8039890.1"/>
    </source>
</evidence>
<feature type="region of interest" description="Disordered" evidence="1">
    <location>
        <begin position="179"/>
        <end position="219"/>
    </location>
</feature>
<comment type="caution">
    <text evidence="2">The sequence shown here is derived from an EMBL/GenBank/DDBJ whole genome shotgun (WGS) entry which is preliminary data.</text>
</comment>
<dbReference type="AlphaFoldDB" id="A0A9Q0BQ83"/>
<feature type="compositionally biased region" description="Basic and acidic residues" evidence="1">
    <location>
        <begin position="286"/>
        <end position="301"/>
    </location>
</feature>
<accession>A0A9Q0BQ83</accession>